<dbReference type="Proteomes" id="UP000054532">
    <property type="component" value="Unassembled WGS sequence"/>
</dbReference>
<dbReference type="VEuPathDB" id="FungiDB:PPTG_14920"/>
<evidence type="ECO:0000313" key="1">
    <source>
        <dbReference type="EMBL" id="ETM49128.1"/>
    </source>
</evidence>
<name>W2NME0_PHYNI</name>
<protein>
    <recommendedName>
        <fullName evidence="2">MULE transposase domain-containing protein</fullName>
    </recommendedName>
</protein>
<proteinExistence type="predicted"/>
<evidence type="ECO:0008006" key="2">
    <source>
        <dbReference type="Google" id="ProtNLM"/>
    </source>
</evidence>
<dbReference type="AlphaFoldDB" id="W2NME0"/>
<reference evidence="1" key="1">
    <citation type="submission" date="2013-11" db="EMBL/GenBank/DDBJ databases">
        <title>The Genome Sequence of Phytophthora parasitica IAC_01/95.</title>
        <authorList>
            <consortium name="The Broad Institute Genomics Platform"/>
            <person name="Russ C."/>
            <person name="Tyler B."/>
            <person name="Panabieres F."/>
            <person name="Shan W."/>
            <person name="Tripathy S."/>
            <person name="Grunwald N."/>
            <person name="Machado M."/>
            <person name="Johnson C.S."/>
            <person name="Arredondo F."/>
            <person name="Hong C."/>
            <person name="Coffey M."/>
            <person name="Young S.K."/>
            <person name="Zeng Q."/>
            <person name="Gargeya S."/>
            <person name="Fitzgerald M."/>
            <person name="Abouelleil A."/>
            <person name="Alvarado L."/>
            <person name="Chapman S.B."/>
            <person name="Gainer-Dewar J."/>
            <person name="Goldberg J."/>
            <person name="Griggs A."/>
            <person name="Gujja S."/>
            <person name="Hansen M."/>
            <person name="Howarth C."/>
            <person name="Imamovic A."/>
            <person name="Ireland A."/>
            <person name="Larimer J."/>
            <person name="McCowan C."/>
            <person name="Murphy C."/>
            <person name="Pearson M."/>
            <person name="Poon T.W."/>
            <person name="Priest M."/>
            <person name="Roberts A."/>
            <person name="Saif S."/>
            <person name="Shea T."/>
            <person name="Sykes S."/>
            <person name="Wortman J."/>
            <person name="Nusbaum C."/>
            <person name="Birren B."/>
        </authorList>
    </citation>
    <scope>NUCLEOTIDE SEQUENCE [LARGE SCALE GENOMIC DNA]</scope>
    <source>
        <strain evidence="1">IAC_01/95</strain>
    </source>
</reference>
<gene>
    <name evidence="1" type="ORF">L914_06472</name>
</gene>
<dbReference type="EMBL" id="KI692203">
    <property type="protein sequence ID" value="ETM49128.1"/>
    <property type="molecule type" value="Genomic_DNA"/>
</dbReference>
<organism evidence="1">
    <name type="scientific">Phytophthora nicotianae</name>
    <name type="common">Potato buckeye rot agent</name>
    <name type="synonym">Phytophthora parasitica</name>
    <dbReference type="NCBI Taxonomy" id="4792"/>
    <lineage>
        <taxon>Eukaryota</taxon>
        <taxon>Sar</taxon>
        <taxon>Stramenopiles</taxon>
        <taxon>Oomycota</taxon>
        <taxon>Peronosporomycetes</taxon>
        <taxon>Peronosporales</taxon>
        <taxon>Peronosporaceae</taxon>
        <taxon>Phytophthora</taxon>
    </lineage>
</organism>
<sequence length="183" mass="20756">MKVDGGTFQIFIRNENHTHSHLNTRADAASYMTTKTLPIDEQDREDVKTLADARASSKQITDFLNDRVDCRITPQQTRNQIRNIVGQDSAEERLKNILHALVQLEGNDVLFLQDQMDITRGIVMQTKRWGETLAMEFTHGTNNLGESATGRGFPVLDFIYWDQQAVTISAILTYFKEKNPGVA</sequence>
<accession>W2NME0</accession>